<dbReference type="EMBL" id="VUNA01000017">
    <property type="protein sequence ID" value="MST71232.1"/>
    <property type="molecule type" value="Genomic_DNA"/>
</dbReference>
<evidence type="ECO:0000256" key="5">
    <source>
        <dbReference type="ARBA" id="ARBA00023239"/>
    </source>
</evidence>
<dbReference type="InterPro" id="IPR003770">
    <property type="entry name" value="MLTG-like"/>
</dbReference>
<sequence>MSKRKKMTIIAIAALTALFLLLGVLTSGITANRDGGEVTVSSGDGSIIVADKLKEEGLIQSPFLFRIVAEVEGRNGNWYPGSYKIPGGSSFFEICKIMSKPAGDIRVTFPEGIQVREMGTILEDAGVCKKSEFLKACKTHSFSYEFLKKVPASKRIGGLEGYLFPDTYYFTKDEDPDNIINTMLDHFQQTVYTPEILAKVKKSKYTLDQVIILASMVESEAATTEDRKTVAGVFLNRLHHPDKFPKLESCVTVEYAKGIKKDIISLADTKYNSKYNTYKYPGLPYGPICCPSMESINAVLTPTNNSYYYFQSDSKGRLHFARTWQEHAKIQKKLQSNWKTTKTRKVK</sequence>
<dbReference type="HAMAP" id="MF_02065">
    <property type="entry name" value="MltG"/>
    <property type="match status" value="1"/>
</dbReference>
<keyword evidence="1 7" id="KW-1003">Cell membrane</keyword>
<dbReference type="PANTHER" id="PTHR30518:SF2">
    <property type="entry name" value="ENDOLYTIC MUREIN TRANSGLYCOSYLASE"/>
    <property type="match status" value="1"/>
</dbReference>
<keyword evidence="6 7" id="KW-0961">Cell wall biogenesis/degradation</keyword>
<dbReference type="CDD" id="cd08010">
    <property type="entry name" value="MltG_like"/>
    <property type="match status" value="1"/>
</dbReference>
<dbReference type="Gene3D" id="3.30.1490.480">
    <property type="entry name" value="Endolytic murein transglycosylase"/>
    <property type="match status" value="2"/>
</dbReference>
<evidence type="ECO:0000256" key="6">
    <source>
        <dbReference type="ARBA" id="ARBA00023316"/>
    </source>
</evidence>
<keyword evidence="9" id="KW-1185">Reference proteome</keyword>
<accession>A0A6N7X6S6</accession>
<keyword evidence="3 7" id="KW-1133">Transmembrane helix</keyword>
<proteinExistence type="inferred from homology"/>
<organism evidence="8 9">
    <name type="scientific">Mogibacterium kristiansenii</name>
    <dbReference type="NCBI Taxonomy" id="2606708"/>
    <lineage>
        <taxon>Bacteria</taxon>
        <taxon>Bacillati</taxon>
        <taxon>Bacillota</taxon>
        <taxon>Clostridia</taxon>
        <taxon>Peptostreptococcales</taxon>
        <taxon>Anaerovoracaceae</taxon>
        <taxon>Mogibacterium</taxon>
    </lineage>
</organism>
<keyword evidence="2 7" id="KW-0812">Transmembrane</keyword>
<gene>
    <name evidence="7 8" type="primary">mltG</name>
    <name evidence="8" type="ORF">FYJ65_07935</name>
</gene>
<name>A0A6N7X6S6_9FIRM</name>
<protein>
    <recommendedName>
        <fullName evidence="7">Endolytic murein transglycosylase</fullName>
        <ecNumber evidence="7">4.2.2.29</ecNumber>
    </recommendedName>
    <alternativeName>
        <fullName evidence="7">Peptidoglycan lytic transglycosylase</fullName>
    </alternativeName>
    <alternativeName>
        <fullName evidence="7">Peptidoglycan polymerization terminase</fullName>
    </alternativeName>
</protein>
<evidence type="ECO:0000256" key="7">
    <source>
        <dbReference type="HAMAP-Rule" id="MF_02065"/>
    </source>
</evidence>
<dbReference type="Proteomes" id="UP000469424">
    <property type="component" value="Unassembled WGS sequence"/>
</dbReference>
<evidence type="ECO:0000256" key="4">
    <source>
        <dbReference type="ARBA" id="ARBA00023136"/>
    </source>
</evidence>
<dbReference type="PANTHER" id="PTHR30518">
    <property type="entry name" value="ENDOLYTIC MUREIN TRANSGLYCOSYLASE"/>
    <property type="match status" value="1"/>
</dbReference>
<evidence type="ECO:0000313" key="8">
    <source>
        <dbReference type="EMBL" id="MST71232.1"/>
    </source>
</evidence>
<comment type="function">
    <text evidence="7">Functions as a peptidoglycan terminase that cleaves nascent peptidoglycan strands endolytically to terminate their elongation.</text>
</comment>
<dbReference type="Pfam" id="PF02618">
    <property type="entry name" value="YceG"/>
    <property type="match status" value="1"/>
</dbReference>
<dbReference type="AlphaFoldDB" id="A0A6N7X6S6"/>
<keyword evidence="4 7" id="KW-0472">Membrane</keyword>
<evidence type="ECO:0000313" key="9">
    <source>
        <dbReference type="Proteomes" id="UP000469424"/>
    </source>
</evidence>
<feature type="site" description="Important for catalytic activity" evidence="7">
    <location>
        <position position="220"/>
    </location>
</feature>
<dbReference type="GO" id="GO:0005886">
    <property type="term" value="C:plasma membrane"/>
    <property type="evidence" value="ECO:0007669"/>
    <property type="project" value="UniProtKB-UniRule"/>
</dbReference>
<dbReference type="NCBIfam" id="TIGR00247">
    <property type="entry name" value="endolytic transglycosylase MltG"/>
    <property type="match status" value="1"/>
</dbReference>
<keyword evidence="5 7" id="KW-0456">Lyase</keyword>
<reference evidence="8 9" key="1">
    <citation type="submission" date="2019-08" db="EMBL/GenBank/DDBJ databases">
        <title>In-depth cultivation of the pig gut microbiome towards novel bacterial diversity and tailored functional studies.</title>
        <authorList>
            <person name="Wylensek D."/>
            <person name="Hitch T.C.A."/>
            <person name="Clavel T."/>
        </authorList>
    </citation>
    <scope>NUCLEOTIDE SEQUENCE [LARGE SCALE GENOMIC DNA]</scope>
    <source>
        <strain evidence="8 9">WCA-MUC-591-APC-4B</strain>
    </source>
</reference>
<comment type="similarity">
    <text evidence="7">Belongs to the transglycosylase MltG family.</text>
</comment>
<comment type="catalytic activity">
    <reaction evidence="7">
        <text>a peptidoglycan chain = a peptidoglycan chain with N-acetyl-1,6-anhydromuramyl-[peptide] at the reducing end + a peptidoglycan chain with N-acetylglucosamine at the non-reducing end.</text>
        <dbReference type="EC" id="4.2.2.29"/>
    </reaction>
</comment>
<evidence type="ECO:0000256" key="1">
    <source>
        <dbReference type="ARBA" id="ARBA00022475"/>
    </source>
</evidence>
<dbReference type="GO" id="GO:0008932">
    <property type="term" value="F:lytic endotransglycosylase activity"/>
    <property type="evidence" value="ECO:0007669"/>
    <property type="project" value="UniProtKB-UniRule"/>
</dbReference>
<dbReference type="GO" id="GO:0071555">
    <property type="term" value="P:cell wall organization"/>
    <property type="evidence" value="ECO:0007669"/>
    <property type="project" value="UniProtKB-KW"/>
</dbReference>
<dbReference type="GO" id="GO:0009252">
    <property type="term" value="P:peptidoglycan biosynthetic process"/>
    <property type="evidence" value="ECO:0007669"/>
    <property type="project" value="UniProtKB-UniRule"/>
</dbReference>
<dbReference type="EC" id="4.2.2.29" evidence="7"/>
<comment type="caution">
    <text evidence="8">The sequence shown here is derived from an EMBL/GenBank/DDBJ whole genome shotgun (WGS) entry which is preliminary data.</text>
</comment>
<evidence type="ECO:0000256" key="3">
    <source>
        <dbReference type="ARBA" id="ARBA00022989"/>
    </source>
</evidence>
<evidence type="ECO:0000256" key="2">
    <source>
        <dbReference type="ARBA" id="ARBA00022692"/>
    </source>
</evidence>